<proteinExistence type="predicted"/>
<reference evidence="2 3" key="1">
    <citation type="journal article" date="2015" name="Microbiome">
        <title>Genomic resolution of linkages in carbon, nitrogen, and sulfur cycling among widespread estuary sediment bacteria.</title>
        <authorList>
            <person name="Baker B.J."/>
            <person name="Lazar C.S."/>
            <person name="Teske A.P."/>
            <person name="Dick G.J."/>
        </authorList>
    </citation>
    <scope>NUCLEOTIDE SEQUENCE [LARGE SCALE GENOMIC DNA]</scope>
    <source>
        <strain evidence="2">DG_78</strain>
    </source>
</reference>
<dbReference type="EMBL" id="LJNI01000004">
    <property type="protein sequence ID" value="KPJ74420.1"/>
    <property type="molecule type" value="Genomic_DNA"/>
</dbReference>
<sequence>LGNYDKALRFCKLFIDKDPYYEEAHCVAMRCYGALNDLGGLQSCFSRLKEILAHDLKTTPRAETVTLFETLIKQRKSVVR</sequence>
<evidence type="ECO:0000313" key="3">
    <source>
        <dbReference type="Proteomes" id="UP000051012"/>
    </source>
</evidence>
<evidence type="ECO:0000313" key="2">
    <source>
        <dbReference type="EMBL" id="KPJ74420.1"/>
    </source>
</evidence>
<dbReference type="InterPro" id="IPR005158">
    <property type="entry name" value="BTAD"/>
</dbReference>
<name>A0A0S7YIB3_UNCT6</name>
<dbReference type="InterPro" id="IPR011990">
    <property type="entry name" value="TPR-like_helical_dom_sf"/>
</dbReference>
<dbReference type="SUPFAM" id="SSF48452">
    <property type="entry name" value="TPR-like"/>
    <property type="match status" value="1"/>
</dbReference>
<comment type="caution">
    <text evidence="2">The sequence shown here is derived from an EMBL/GenBank/DDBJ whole genome shotgun (WGS) entry which is preliminary data.</text>
</comment>
<organism evidence="2 3">
    <name type="scientific">candidate division TA06 bacterium DG_78</name>
    <dbReference type="NCBI Taxonomy" id="1703772"/>
    <lineage>
        <taxon>Bacteria</taxon>
        <taxon>Bacteria division TA06</taxon>
    </lineage>
</organism>
<dbReference type="AlphaFoldDB" id="A0A0S7YIB3"/>
<dbReference type="Pfam" id="PF03704">
    <property type="entry name" value="BTAD"/>
    <property type="match status" value="1"/>
</dbReference>
<dbReference type="Proteomes" id="UP000051012">
    <property type="component" value="Unassembled WGS sequence"/>
</dbReference>
<dbReference type="Gene3D" id="1.25.40.10">
    <property type="entry name" value="Tetratricopeptide repeat domain"/>
    <property type="match status" value="1"/>
</dbReference>
<feature type="domain" description="Bacterial transcriptional activator" evidence="1">
    <location>
        <begin position="1"/>
        <end position="70"/>
    </location>
</feature>
<gene>
    <name evidence="2" type="ORF">AMJ52_00475</name>
</gene>
<protein>
    <recommendedName>
        <fullName evidence="1">Bacterial transcriptional activator domain-containing protein</fullName>
    </recommendedName>
</protein>
<feature type="non-terminal residue" evidence="2">
    <location>
        <position position="1"/>
    </location>
</feature>
<accession>A0A0S7YIB3</accession>
<evidence type="ECO:0000259" key="1">
    <source>
        <dbReference type="Pfam" id="PF03704"/>
    </source>
</evidence>